<organism evidence="1 2">
    <name type="scientific">Nostoc favosum CHAB5714</name>
    <dbReference type="NCBI Taxonomy" id="2780399"/>
    <lineage>
        <taxon>Bacteria</taxon>
        <taxon>Bacillati</taxon>
        <taxon>Cyanobacteriota</taxon>
        <taxon>Cyanophyceae</taxon>
        <taxon>Nostocales</taxon>
        <taxon>Nostocaceae</taxon>
        <taxon>Nostoc</taxon>
        <taxon>Nostoc favosum</taxon>
    </lineage>
</organism>
<evidence type="ECO:0000313" key="1">
    <source>
        <dbReference type="EMBL" id="MCC5598481.1"/>
    </source>
</evidence>
<dbReference type="RefSeq" id="WP_229483289.1">
    <property type="nucleotide sequence ID" value="NZ_JAIVFQ010000004.1"/>
</dbReference>
<accession>A0ABS8I2U9</accession>
<comment type="caution">
    <text evidence="1">The sequence shown here is derived from an EMBL/GenBank/DDBJ whole genome shotgun (WGS) entry which is preliminary data.</text>
</comment>
<evidence type="ECO:0000313" key="2">
    <source>
        <dbReference type="Proteomes" id="UP001199525"/>
    </source>
</evidence>
<keyword evidence="2" id="KW-1185">Reference proteome</keyword>
<dbReference type="Proteomes" id="UP001199525">
    <property type="component" value="Unassembled WGS sequence"/>
</dbReference>
<reference evidence="1 2" key="1">
    <citation type="journal article" date="2021" name="Microorganisms">
        <title>Genome Evolution of Filamentous Cyanobacterium Nostoc Species: From Facultative Symbiosis to Free Living.</title>
        <authorList>
            <person name="Huo D."/>
            <person name="Li H."/>
            <person name="Cai F."/>
            <person name="Guo X."/>
            <person name="Qiao Z."/>
            <person name="Wang W."/>
            <person name="Yu G."/>
            <person name="Li R."/>
        </authorList>
    </citation>
    <scope>NUCLEOTIDE SEQUENCE [LARGE SCALE GENOMIC DNA]</scope>
    <source>
        <strain evidence="1 2">CHAB 5714</strain>
    </source>
</reference>
<sequence>MGIWQVRYQNLELSWLRWWNNQGNLLQTGWERSQQAEARSQRLAAKLRELNINQDQLV</sequence>
<dbReference type="EMBL" id="JAIVFQ010000004">
    <property type="protein sequence ID" value="MCC5598481.1"/>
    <property type="molecule type" value="Genomic_DNA"/>
</dbReference>
<gene>
    <name evidence="1" type="ORF">LC586_04415</name>
</gene>
<protein>
    <submittedName>
        <fullName evidence="1">Uncharacterized protein</fullName>
    </submittedName>
</protein>
<proteinExistence type="predicted"/>
<name>A0ABS8I2U9_9NOSO</name>